<proteinExistence type="predicted"/>
<dbReference type="InterPro" id="IPR023187">
    <property type="entry name" value="Tscrpt_reg_MarR-type_CS"/>
</dbReference>
<dbReference type="PANTHER" id="PTHR33164">
    <property type="entry name" value="TRANSCRIPTIONAL REGULATOR, MARR FAMILY"/>
    <property type="match status" value="1"/>
</dbReference>
<comment type="caution">
    <text evidence="5">The sequence shown here is derived from an EMBL/GenBank/DDBJ whole genome shotgun (WGS) entry which is preliminary data.</text>
</comment>
<evidence type="ECO:0000313" key="5">
    <source>
        <dbReference type="EMBL" id="GLK91248.1"/>
    </source>
</evidence>
<dbReference type="Pfam" id="PF01047">
    <property type="entry name" value="MarR"/>
    <property type="match status" value="1"/>
</dbReference>
<dbReference type="Gene3D" id="1.10.10.10">
    <property type="entry name" value="Winged helix-like DNA-binding domain superfamily/Winged helix DNA-binding domain"/>
    <property type="match status" value="1"/>
</dbReference>
<keyword evidence="2" id="KW-0238">DNA-binding</keyword>
<dbReference type="AlphaFoldDB" id="A0A9W6KAR7"/>
<reference evidence="5" key="2">
    <citation type="submission" date="2023-01" db="EMBL/GenBank/DDBJ databases">
        <authorList>
            <person name="Sun Q."/>
            <person name="Evtushenko L."/>
        </authorList>
    </citation>
    <scope>NUCLEOTIDE SEQUENCE</scope>
    <source>
        <strain evidence="5">VKM B-2935</strain>
    </source>
</reference>
<dbReference type="InterPro" id="IPR036388">
    <property type="entry name" value="WH-like_DNA-bd_sf"/>
</dbReference>
<keyword evidence="1" id="KW-0805">Transcription regulation</keyword>
<keyword evidence="3" id="KW-0804">Transcription</keyword>
<dbReference type="RefSeq" id="WP_271197490.1">
    <property type="nucleotide sequence ID" value="NZ_BSFN01000018.1"/>
</dbReference>
<dbReference type="GO" id="GO:0006950">
    <property type="term" value="P:response to stress"/>
    <property type="evidence" value="ECO:0007669"/>
    <property type="project" value="TreeGrafter"/>
</dbReference>
<dbReference type="GO" id="GO:0003677">
    <property type="term" value="F:DNA binding"/>
    <property type="evidence" value="ECO:0007669"/>
    <property type="project" value="UniProtKB-KW"/>
</dbReference>
<dbReference type="EMBL" id="BSFN01000018">
    <property type="protein sequence ID" value="GLK91248.1"/>
    <property type="molecule type" value="Genomic_DNA"/>
</dbReference>
<gene>
    <name evidence="5" type="ORF">GCM10017655_43120</name>
</gene>
<dbReference type="InterPro" id="IPR036390">
    <property type="entry name" value="WH_DNA-bd_sf"/>
</dbReference>
<evidence type="ECO:0000256" key="2">
    <source>
        <dbReference type="ARBA" id="ARBA00023125"/>
    </source>
</evidence>
<feature type="domain" description="HTH marR-type" evidence="4">
    <location>
        <begin position="42"/>
        <end position="175"/>
    </location>
</feature>
<keyword evidence="6" id="KW-1185">Reference proteome</keyword>
<dbReference type="SMART" id="SM00347">
    <property type="entry name" value="HTH_MARR"/>
    <property type="match status" value="1"/>
</dbReference>
<accession>A0A9W6KAR7</accession>
<sequence length="186" mass="20320">MNSIKDAKHELLQLMDDNNVAGFVDVAVREGSKRLPHMNLKAHRMILMLLRVGDLITYDHMVKILRPLGLTGAGHYLMWVIWLTGPIEGIMAARLMGASRASVSGIAITLEKDGLISKVPSPSDGRVTLLTLTEEGKTKIEQAMMQISDSAGLVLEGLTEEESTILLTLLEKFSAATVSKSRLRAL</sequence>
<reference evidence="5" key="1">
    <citation type="journal article" date="2014" name="Int. J. Syst. Evol. Microbiol.">
        <title>Complete genome sequence of Corynebacterium casei LMG S-19264T (=DSM 44701T), isolated from a smear-ripened cheese.</title>
        <authorList>
            <consortium name="US DOE Joint Genome Institute (JGI-PGF)"/>
            <person name="Walter F."/>
            <person name="Albersmeier A."/>
            <person name="Kalinowski J."/>
            <person name="Ruckert C."/>
        </authorList>
    </citation>
    <scope>NUCLEOTIDE SEQUENCE</scope>
    <source>
        <strain evidence="5">VKM B-2935</strain>
    </source>
</reference>
<dbReference type="PRINTS" id="PR00598">
    <property type="entry name" value="HTHMARR"/>
</dbReference>
<organism evidence="5 6">
    <name type="scientific">Pseudomonas turukhanskensis</name>
    <dbReference type="NCBI Taxonomy" id="1806536"/>
    <lineage>
        <taxon>Bacteria</taxon>
        <taxon>Pseudomonadati</taxon>
        <taxon>Pseudomonadota</taxon>
        <taxon>Gammaproteobacteria</taxon>
        <taxon>Pseudomonadales</taxon>
        <taxon>Pseudomonadaceae</taxon>
        <taxon>Pseudomonas</taxon>
    </lineage>
</organism>
<dbReference type="PANTHER" id="PTHR33164:SF43">
    <property type="entry name" value="HTH-TYPE TRANSCRIPTIONAL REPRESSOR YETL"/>
    <property type="match status" value="1"/>
</dbReference>
<dbReference type="PROSITE" id="PS50995">
    <property type="entry name" value="HTH_MARR_2"/>
    <property type="match status" value="1"/>
</dbReference>
<dbReference type="SUPFAM" id="SSF46785">
    <property type="entry name" value="Winged helix' DNA-binding domain"/>
    <property type="match status" value="1"/>
</dbReference>
<dbReference type="InterPro" id="IPR000835">
    <property type="entry name" value="HTH_MarR-typ"/>
</dbReference>
<evidence type="ECO:0000256" key="1">
    <source>
        <dbReference type="ARBA" id="ARBA00023015"/>
    </source>
</evidence>
<evidence type="ECO:0000313" key="6">
    <source>
        <dbReference type="Proteomes" id="UP001143328"/>
    </source>
</evidence>
<dbReference type="GO" id="GO:0003700">
    <property type="term" value="F:DNA-binding transcription factor activity"/>
    <property type="evidence" value="ECO:0007669"/>
    <property type="project" value="InterPro"/>
</dbReference>
<evidence type="ECO:0000259" key="4">
    <source>
        <dbReference type="PROSITE" id="PS50995"/>
    </source>
</evidence>
<name>A0A9W6KAR7_9PSED</name>
<evidence type="ECO:0000256" key="3">
    <source>
        <dbReference type="ARBA" id="ARBA00023163"/>
    </source>
</evidence>
<dbReference type="InterPro" id="IPR039422">
    <property type="entry name" value="MarR/SlyA-like"/>
</dbReference>
<dbReference type="PROSITE" id="PS01117">
    <property type="entry name" value="HTH_MARR_1"/>
    <property type="match status" value="1"/>
</dbReference>
<protein>
    <submittedName>
        <fullName evidence="5">MarR family transcriptional regulator</fullName>
    </submittedName>
</protein>
<dbReference type="Proteomes" id="UP001143328">
    <property type="component" value="Unassembled WGS sequence"/>
</dbReference>